<proteinExistence type="predicted"/>
<accession>A0AAE0JZL2</accession>
<gene>
    <name evidence="2" type="ORF">B0T24DRAFT_535135</name>
</gene>
<reference evidence="2" key="2">
    <citation type="submission" date="2023-06" db="EMBL/GenBank/DDBJ databases">
        <authorList>
            <consortium name="Lawrence Berkeley National Laboratory"/>
            <person name="Haridas S."/>
            <person name="Hensen N."/>
            <person name="Bonometti L."/>
            <person name="Westerberg I."/>
            <person name="Brannstrom I.O."/>
            <person name="Guillou S."/>
            <person name="Cros-Aarteil S."/>
            <person name="Calhoun S."/>
            <person name="Kuo A."/>
            <person name="Mondo S."/>
            <person name="Pangilinan J."/>
            <person name="Riley R."/>
            <person name="Labutti K."/>
            <person name="Andreopoulos B."/>
            <person name="Lipzen A."/>
            <person name="Chen C."/>
            <person name="Yanf M."/>
            <person name="Daum C."/>
            <person name="Ng V."/>
            <person name="Clum A."/>
            <person name="Steindorff A."/>
            <person name="Ohm R."/>
            <person name="Martin F."/>
            <person name="Silar P."/>
            <person name="Natvig D."/>
            <person name="Lalanne C."/>
            <person name="Gautier V."/>
            <person name="Ament-Velasquez S.L."/>
            <person name="Kruys A."/>
            <person name="Hutchinson M.I."/>
            <person name="Powell A.J."/>
            <person name="Barry K."/>
            <person name="Miller A.N."/>
            <person name="Grigoriev I.V."/>
            <person name="Debuchy R."/>
            <person name="Gladieux P."/>
            <person name="Thoren M.H."/>
            <person name="Johannesson H."/>
        </authorList>
    </citation>
    <scope>NUCLEOTIDE SEQUENCE</scope>
    <source>
        <strain evidence="2">CBS 958.72</strain>
    </source>
</reference>
<organism evidence="2 3">
    <name type="scientific">Lasiosphaeria ovina</name>
    <dbReference type="NCBI Taxonomy" id="92902"/>
    <lineage>
        <taxon>Eukaryota</taxon>
        <taxon>Fungi</taxon>
        <taxon>Dikarya</taxon>
        <taxon>Ascomycota</taxon>
        <taxon>Pezizomycotina</taxon>
        <taxon>Sordariomycetes</taxon>
        <taxon>Sordariomycetidae</taxon>
        <taxon>Sordariales</taxon>
        <taxon>Lasiosphaeriaceae</taxon>
        <taxon>Lasiosphaeria</taxon>
    </lineage>
</organism>
<dbReference type="Proteomes" id="UP001287356">
    <property type="component" value="Unassembled WGS sequence"/>
</dbReference>
<keyword evidence="3" id="KW-1185">Reference proteome</keyword>
<sequence length="122" mass="13406">LTIPTFRHGPIRLNKADLLAGKSTAAFDNTLDWTAFQMAIIGGVGDFFGESTDYSKPSNAKFNDQDDIVDWFAGFGFDGPGALISAADNYTEARDSTSKPRKQALESRCYEADDRVRDETIT</sequence>
<evidence type="ECO:0000313" key="2">
    <source>
        <dbReference type="EMBL" id="KAK3367298.1"/>
    </source>
</evidence>
<reference evidence="2" key="1">
    <citation type="journal article" date="2023" name="Mol. Phylogenet. Evol.">
        <title>Genome-scale phylogeny and comparative genomics of the fungal order Sordariales.</title>
        <authorList>
            <person name="Hensen N."/>
            <person name="Bonometti L."/>
            <person name="Westerberg I."/>
            <person name="Brannstrom I.O."/>
            <person name="Guillou S."/>
            <person name="Cros-Aarteil S."/>
            <person name="Calhoun S."/>
            <person name="Haridas S."/>
            <person name="Kuo A."/>
            <person name="Mondo S."/>
            <person name="Pangilinan J."/>
            <person name="Riley R."/>
            <person name="LaButti K."/>
            <person name="Andreopoulos B."/>
            <person name="Lipzen A."/>
            <person name="Chen C."/>
            <person name="Yan M."/>
            <person name="Daum C."/>
            <person name="Ng V."/>
            <person name="Clum A."/>
            <person name="Steindorff A."/>
            <person name="Ohm R.A."/>
            <person name="Martin F."/>
            <person name="Silar P."/>
            <person name="Natvig D.O."/>
            <person name="Lalanne C."/>
            <person name="Gautier V."/>
            <person name="Ament-Velasquez S.L."/>
            <person name="Kruys A."/>
            <person name="Hutchinson M.I."/>
            <person name="Powell A.J."/>
            <person name="Barry K."/>
            <person name="Miller A.N."/>
            <person name="Grigoriev I.V."/>
            <person name="Debuchy R."/>
            <person name="Gladieux P."/>
            <person name="Hiltunen Thoren M."/>
            <person name="Johannesson H."/>
        </authorList>
    </citation>
    <scope>NUCLEOTIDE SEQUENCE</scope>
    <source>
        <strain evidence="2">CBS 958.72</strain>
    </source>
</reference>
<dbReference type="EMBL" id="JAULSN010000007">
    <property type="protein sequence ID" value="KAK3367298.1"/>
    <property type="molecule type" value="Genomic_DNA"/>
</dbReference>
<protein>
    <submittedName>
        <fullName evidence="2">Uncharacterized protein</fullName>
    </submittedName>
</protein>
<dbReference type="AlphaFoldDB" id="A0AAE0JZL2"/>
<evidence type="ECO:0000313" key="3">
    <source>
        <dbReference type="Proteomes" id="UP001287356"/>
    </source>
</evidence>
<evidence type="ECO:0000256" key="1">
    <source>
        <dbReference type="SAM" id="MobiDB-lite"/>
    </source>
</evidence>
<feature type="non-terminal residue" evidence="2">
    <location>
        <position position="1"/>
    </location>
</feature>
<comment type="caution">
    <text evidence="2">The sequence shown here is derived from an EMBL/GenBank/DDBJ whole genome shotgun (WGS) entry which is preliminary data.</text>
</comment>
<feature type="region of interest" description="Disordered" evidence="1">
    <location>
        <begin position="93"/>
        <end position="122"/>
    </location>
</feature>
<name>A0AAE0JZL2_9PEZI</name>